<sequence>MKTRSTPEEPPNIAAGVKARRTARIGSPSSRANTEGQTDEGSNSQPVPSTSQNKTEDPAPKLRQGPKVPLRELWTLEDRRLFFEGVRIYGRNYREIARYIQSRGHRVDISTGGSVNQPSTSGEASGAGTKSNAPTVIAPVAAAAGLLPNSPAVSQSAGRTKAQVRMFYQQTWHKLRRYITFPEEVPLHVREVYAIVNWSVMRSRIKKALDNRLGEKLNEFVQTGSTYVKHHGRRYLLRTPTCQILKQLNNISSPTQNFTLPDDVVVELVPATQLVAWRVLEAEQNPRLRLIVDINRQLSDVISITEVKWTPQNILIGRGLGSDKQKQGERIKTNEMLRLRLEKEHRLDGAISIQEVSRTRSTDVCLNAFVNRIRSTAAATLLSNTTAPPPTANATTANASTTNYGASSTSTEATQSAPSGDTPSTSTVAVRPTRATNAGVRLDLREIGKQLFNGVTYNEARSIKLVVIYLALGCPERVRFEYDYVNVDSGTSDGGNSTALTQSLNPTFTTSLSRKAIANGEGMTNGLRRLLHLSASEYLNLKSFNQPIRPVATPSVKTTGSYDPKKTTDPSVSPTKEQTKIGDLGPSTSTPASQEFVTPTAPIYGLVYYGEGKNTKRKYAVARHLDMVGPPKGSASDPSLTSLTNHGETNPSAESPTKIAEAVVAAAAPHIRSETSRSLPERPATSLDALRLFNQNQARRYRERLTAARRQKAIARTQTHKVVPAYKVLSHDEEKEHTPIVSNQDLSLPSLIGSCSNTSGNESLTFLLNAFMANTPQSLEQIPHDQNQDHQQQPEYHQEQNRQQNIDQKPIVIPSEFYQHTQASIMQPQDESNSSLSTFIRNLTAGAQVFTTDTPVEIVNLDDSMQQKICQEMMRPPGNSSMEAPMHQVYNVIPNLESNTPSTSNNVSPPVASTTSNPLISPQIHGDDTLEYLQNQPQPLRNMSGIFMNRET</sequence>
<dbReference type="GO" id="GO:0003677">
    <property type="term" value="F:DNA binding"/>
    <property type="evidence" value="ECO:0007669"/>
    <property type="project" value="UniProtKB-KW"/>
</dbReference>
<evidence type="ECO:0000313" key="6">
    <source>
        <dbReference type="Proteomes" id="UP000321570"/>
    </source>
</evidence>
<dbReference type="PANTHER" id="PTHR21677:SF1">
    <property type="entry name" value="PROTEIN CRAMPED-LIKE"/>
    <property type="match status" value="1"/>
</dbReference>
<organism evidence="5 6">
    <name type="scientific">Hymenolepis diminuta</name>
    <name type="common">Rat tapeworm</name>
    <dbReference type="NCBI Taxonomy" id="6216"/>
    <lineage>
        <taxon>Eukaryota</taxon>
        <taxon>Metazoa</taxon>
        <taxon>Spiralia</taxon>
        <taxon>Lophotrochozoa</taxon>
        <taxon>Platyhelminthes</taxon>
        <taxon>Cestoda</taxon>
        <taxon>Eucestoda</taxon>
        <taxon>Cyclophyllidea</taxon>
        <taxon>Hymenolepididae</taxon>
        <taxon>Hymenolepis</taxon>
    </lineage>
</organism>
<feature type="compositionally biased region" description="Polar residues" evidence="3">
    <location>
        <begin position="636"/>
        <end position="655"/>
    </location>
</feature>
<dbReference type="InterPro" id="IPR009057">
    <property type="entry name" value="Homeodomain-like_sf"/>
</dbReference>
<evidence type="ECO:0000256" key="1">
    <source>
        <dbReference type="ARBA" id="ARBA00023125"/>
    </source>
</evidence>
<dbReference type="SUPFAM" id="SSF46689">
    <property type="entry name" value="Homeodomain-like"/>
    <property type="match status" value="1"/>
</dbReference>
<feature type="region of interest" description="Disordered" evidence="3">
    <location>
        <begin position="381"/>
        <end position="430"/>
    </location>
</feature>
<feature type="region of interest" description="Disordered" evidence="3">
    <location>
        <begin position="630"/>
        <end position="656"/>
    </location>
</feature>
<feature type="compositionally biased region" description="Low complexity" evidence="3">
    <location>
        <begin position="381"/>
        <end position="419"/>
    </location>
</feature>
<feature type="region of interest" description="Disordered" evidence="3">
    <location>
        <begin position="109"/>
        <end position="131"/>
    </location>
</feature>
<feature type="region of interest" description="Disordered" evidence="3">
    <location>
        <begin position="1"/>
        <end position="66"/>
    </location>
</feature>
<feature type="compositionally biased region" description="Polar residues" evidence="3">
    <location>
        <begin position="111"/>
        <end position="131"/>
    </location>
</feature>
<evidence type="ECO:0000256" key="3">
    <source>
        <dbReference type="SAM" id="MobiDB-lite"/>
    </source>
</evidence>
<feature type="domain" description="Myb-like" evidence="4">
    <location>
        <begin position="70"/>
        <end position="174"/>
    </location>
</feature>
<feature type="region of interest" description="Disordered" evidence="3">
    <location>
        <begin position="783"/>
        <end position="803"/>
    </location>
</feature>
<feature type="region of interest" description="Disordered" evidence="3">
    <location>
        <begin position="550"/>
        <end position="595"/>
    </location>
</feature>
<gene>
    <name evidence="5" type="ORF">WMSIL1_LOCUS1488</name>
</gene>
<dbReference type="GO" id="GO:0005634">
    <property type="term" value="C:nucleus"/>
    <property type="evidence" value="ECO:0007669"/>
    <property type="project" value="TreeGrafter"/>
</dbReference>
<dbReference type="EMBL" id="CABIJS010000033">
    <property type="protein sequence ID" value="VUZ40382.1"/>
    <property type="molecule type" value="Genomic_DNA"/>
</dbReference>
<dbReference type="PANTHER" id="PTHR21677">
    <property type="entry name" value="CRAMPED PROTEIN"/>
    <property type="match status" value="1"/>
</dbReference>
<feature type="compositionally biased region" description="Polar residues" evidence="3">
    <location>
        <begin position="586"/>
        <end position="595"/>
    </location>
</feature>
<keyword evidence="2" id="KW-0539">Nucleus</keyword>
<feature type="compositionally biased region" description="Polar residues" evidence="3">
    <location>
        <begin position="27"/>
        <end position="53"/>
    </location>
</feature>
<dbReference type="GO" id="GO:0007389">
    <property type="term" value="P:pattern specification process"/>
    <property type="evidence" value="ECO:0007669"/>
    <property type="project" value="TreeGrafter"/>
</dbReference>
<dbReference type="GO" id="GO:0003682">
    <property type="term" value="F:chromatin binding"/>
    <property type="evidence" value="ECO:0007669"/>
    <property type="project" value="InterPro"/>
</dbReference>
<evidence type="ECO:0000259" key="4">
    <source>
        <dbReference type="SMART" id="SM00717"/>
    </source>
</evidence>
<keyword evidence="1" id="KW-0238">DNA-binding</keyword>
<dbReference type="Gene3D" id="1.10.10.60">
    <property type="entry name" value="Homeodomain-like"/>
    <property type="match status" value="1"/>
</dbReference>
<dbReference type="InterPro" id="IPR001005">
    <property type="entry name" value="SANT/Myb"/>
</dbReference>
<dbReference type="CDD" id="cd00167">
    <property type="entry name" value="SANT"/>
    <property type="match status" value="1"/>
</dbReference>
<proteinExistence type="predicted"/>
<dbReference type="InterPro" id="IPR055315">
    <property type="entry name" value="Cramped-like"/>
</dbReference>
<keyword evidence="6" id="KW-1185">Reference proteome</keyword>
<protein>
    <recommendedName>
        <fullName evidence="4">Myb-like domain-containing protein</fullName>
    </recommendedName>
</protein>
<reference evidence="5 6" key="1">
    <citation type="submission" date="2019-07" db="EMBL/GenBank/DDBJ databases">
        <authorList>
            <person name="Jastrzebski P J."/>
            <person name="Paukszto L."/>
            <person name="Jastrzebski P J."/>
        </authorList>
    </citation>
    <scope>NUCLEOTIDE SEQUENCE [LARGE SCALE GENOMIC DNA]</scope>
    <source>
        <strain evidence="5 6">WMS-il1</strain>
    </source>
</reference>
<dbReference type="SMART" id="SM00717">
    <property type="entry name" value="SANT"/>
    <property type="match status" value="1"/>
</dbReference>
<evidence type="ECO:0000256" key="2">
    <source>
        <dbReference type="ARBA" id="ARBA00023242"/>
    </source>
</evidence>
<accession>A0A564XZE6</accession>
<name>A0A564XZE6_HYMDI</name>
<dbReference type="AlphaFoldDB" id="A0A564XZE6"/>
<dbReference type="Proteomes" id="UP000321570">
    <property type="component" value="Unassembled WGS sequence"/>
</dbReference>
<evidence type="ECO:0000313" key="5">
    <source>
        <dbReference type="EMBL" id="VUZ40382.1"/>
    </source>
</evidence>